<proteinExistence type="predicted"/>
<keyword evidence="1" id="KW-0614">Plasmid</keyword>
<dbReference type="Proteomes" id="UP001164676">
    <property type="component" value="Plasmid unnamed"/>
</dbReference>
<keyword evidence="2" id="KW-1185">Reference proteome</keyword>
<dbReference type="InterPro" id="IPR009858">
    <property type="entry name" value="DUF1415"/>
</dbReference>
<accession>A0ABY7LJH3</accession>
<evidence type="ECO:0000313" key="1">
    <source>
        <dbReference type="EMBL" id="WBA16601.1"/>
    </source>
</evidence>
<dbReference type="Pfam" id="PF07209">
    <property type="entry name" value="DUF1415"/>
    <property type="match status" value="1"/>
</dbReference>
<protein>
    <submittedName>
        <fullName evidence="1">DUF1415 domain-containing protein</fullName>
    </submittedName>
</protein>
<dbReference type="RefSeq" id="WP_254659639.1">
    <property type="nucleotide sequence ID" value="NZ_CP114585.1"/>
</dbReference>
<evidence type="ECO:0000313" key="2">
    <source>
        <dbReference type="Proteomes" id="UP001164676"/>
    </source>
</evidence>
<name>A0ABY7LJH3_9GAMM</name>
<organism evidence="1 2">
    <name type="scientific">Salinivibrio proteolyticus</name>
    <dbReference type="NCBI Taxonomy" id="334715"/>
    <lineage>
        <taxon>Bacteria</taxon>
        <taxon>Pseudomonadati</taxon>
        <taxon>Pseudomonadota</taxon>
        <taxon>Gammaproteobacteria</taxon>
        <taxon>Vibrionales</taxon>
        <taxon>Vibrionaceae</taxon>
        <taxon>Salinivibrio</taxon>
    </lineage>
</organism>
<reference evidence="1" key="1">
    <citation type="submission" date="2022-09" db="EMBL/GenBank/DDBJ databases">
        <authorList>
            <person name="Li Z.-J."/>
        </authorList>
    </citation>
    <scope>NUCLEOTIDE SEQUENCE</scope>
    <source>
        <strain evidence="1">TGB10</strain>
        <plasmid evidence="1">unnamed</plasmid>
    </source>
</reference>
<geneLocation type="plasmid" evidence="1 2">
    <name>unnamed</name>
</geneLocation>
<sequence length="188" mass="20914">MLAMKTVESRIAAWLDEVVIGLNLCPFAAKPRRNQQIKIDICTACDDADILEAVYQALTDLAQTDPAITDTTVLVVPNALHDFEHYLDVLSMAENLIDHFGWRGTFQLASFHPQYCFDGCEPDDAENLTNRAPYPCFHLIREDSMSRALAHYGQDPEAIPARNIACVSALTASQRAALFPWLSTDEDA</sequence>
<gene>
    <name evidence="1" type="ORF">N7E60_14560</name>
</gene>
<dbReference type="EMBL" id="CP114585">
    <property type="protein sequence ID" value="WBA16601.1"/>
    <property type="molecule type" value="Genomic_DNA"/>
</dbReference>